<feature type="region of interest" description="Disordered" evidence="1">
    <location>
        <begin position="63"/>
        <end position="193"/>
    </location>
</feature>
<name>A0A9N9KXL7_9HELO</name>
<evidence type="ECO:0000313" key="3">
    <source>
        <dbReference type="Proteomes" id="UP000696280"/>
    </source>
</evidence>
<feature type="compositionally biased region" description="Basic and acidic residues" evidence="1">
    <location>
        <begin position="113"/>
        <end position="128"/>
    </location>
</feature>
<keyword evidence="3" id="KW-1185">Reference proteome</keyword>
<reference evidence="2" key="1">
    <citation type="submission" date="2021-07" db="EMBL/GenBank/DDBJ databases">
        <authorList>
            <person name="Durling M."/>
        </authorList>
    </citation>
    <scope>NUCLEOTIDE SEQUENCE</scope>
</reference>
<sequence length="193" mass="20438">MLDLPNHPASYQVDSTPAEHLTSVTGQHLSVDTTISSVQKGRETRSVLRPVVPVMDIALPVRSPASIPTTNKTASPSPSPHSEVQPAVTRPVASSRVLRVETSSALPGSNGTVRREKSLSKAGRDSKQATRTVLSGQNSVVPSTSKQAQKSPDHMVEVAASSVNDRLKAKGGETIQEPVISEPEGDLFAQFES</sequence>
<evidence type="ECO:0000313" key="2">
    <source>
        <dbReference type="EMBL" id="CAG8955739.1"/>
    </source>
</evidence>
<feature type="compositionally biased region" description="Polar residues" evidence="1">
    <location>
        <begin position="129"/>
        <end position="150"/>
    </location>
</feature>
<comment type="caution">
    <text evidence="2">The sequence shown here is derived from an EMBL/GenBank/DDBJ whole genome shotgun (WGS) entry which is preliminary data.</text>
</comment>
<evidence type="ECO:0000256" key="1">
    <source>
        <dbReference type="SAM" id="MobiDB-lite"/>
    </source>
</evidence>
<dbReference type="Proteomes" id="UP000696280">
    <property type="component" value="Unassembled WGS sequence"/>
</dbReference>
<feature type="compositionally biased region" description="Polar residues" evidence="1">
    <location>
        <begin position="101"/>
        <end position="112"/>
    </location>
</feature>
<accession>A0A9N9KXL7</accession>
<feature type="compositionally biased region" description="Polar residues" evidence="1">
    <location>
        <begin position="66"/>
        <end position="82"/>
    </location>
</feature>
<dbReference type="EMBL" id="CAJVRL010000065">
    <property type="protein sequence ID" value="CAG8955739.1"/>
    <property type="molecule type" value="Genomic_DNA"/>
</dbReference>
<dbReference type="AlphaFoldDB" id="A0A9N9KXL7"/>
<gene>
    <name evidence="2" type="ORF">HYFRA_00011005</name>
</gene>
<protein>
    <submittedName>
        <fullName evidence="2">Uncharacterized protein</fullName>
    </submittedName>
</protein>
<proteinExistence type="predicted"/>
<organism evidence="2 3">
    <name type="scientific">Hymenoscyphus fraxineus</name>
    <dbReference type="NCBI Taxonomy" id="746836"/>
    <lineage>
        <taxon>Eukaryota</taxon>
        <taxon>Fungi</taxon>
        <taxon>Dikarya</taxon>
        <taxon>Ascomycota</taxon>
        <taxon>Pezizomycotina</taxon>
        <taxon>Leotiomycetes</taxon>
        <taxon>Helotiales</taxon>
        <taxon>Helotiaceae</taxon>
        <taxon>Hymenoscyphus</taxon>
    </lineage>
</organism>